<sequence>MARKYGGKFSPDSSDAQGPDQTDAVLYRGAQVDPAGARANLMFLPAALVLFTSLMSGAAGLALGVASAGVLALSAWMLRNGLRAEAAYNARKVARSPGIPRKLFSSVLAGAGIAIAAYKAEPGVVAPVIFGVVTTALHVFSFGIDPMKNKGMEGVDQFQTDRVARAVDKAEAYLKEMWDAVTRAGDRQAEARVERFQVSVREMLRTIENDPRDLTGARKYLTVYLMGARDATVKFADVYARSRDAKAREDYFGLLSDLEQNFNAKTRALLSDDSADLEIEIEVLRDRLEREGIRPATPNG</sequence>
<dbReference type="EMBL" id="CP031598">
    <property type="protein sequence ID" value="QEW27988.1"/>
    <property type="molecule type" value="Genomic_DNA"/>
</dbReference>
<accession>A0A0T5P3Z8</accession>
<feature type="transmembrane region" description="Helical" evidence="2">
    <location>
        <begin position="48"/>
        <end position="78"/>
    </location>
</feature>
<evidence type="ECO:0000313" key="4">
    <source>
        <dbReference type="EMBL" id="QEW27988.1"/>
    </source>
</evidence>
<feature type="transmembrane region" description="Helical" evidence="2">
    <location>
        <begin position="124"/>
        <end position="144"/>
    </location>
</feature>
<reference evidence="4 6" key="2">
    <citation type="submission" date="2018-08" db="EMBL/GenBank/DDBJ databases">
        <title>Genetic Globetrotter - A new plasmid hitch-hiking vast phylogenetic and geographic distances.</title>
        <authorList>
            <person name="Vollmers J."/>
            <person name="Petersen J."/>
        </authorList>
    </citation>
    <scope>NUCLEOTIDE SEQUENCE [LARGE SCALE GENOMIC DNA]</scope>
    <source>
        <strain evidence="4 6">DSM 26383</strain>
    </source>
</reference>
<dbReference type="KEGG" id="rid:RIdsm_03813"/>
<keyword evidence="2" id="KW-1133">Transmembrane helix</keyword>
<evidence type="ECO:0000313" key="6">
    <source>
        <dbReference type="Proteomes" id="UP000325785"/>
    </source>
</evidence>
<dbReference type="PATRIC" id="fig|540747.5.peg.1906"/>
<dbReference type="InterPro" id="IPR018770">
    <property type="entry name" value="ChloroindolylP_hydrolase"/>
</dbReference>
<dbReference type="Proteomes" id="UP000051401">
    <property type="component" value="Unassembled WGS sequence"/>
</dbReference>
<feature type="compositionally biased region" description="Polar residues" evidence="1">
    <location>
        <begin position="11"/>
        <end position="20"/>
    </location>
</feature>
<reference evidence="3 5" key="1">
    <citation type="submission" date="2015-04" db="EMBL/GenBank/DDBJ databases">
        <title>The draft genome sequence of Roseovarius indicus B108T.</title>
        <authorList>
            <person name="Li G."/>
            <person name="Lai Q."/>
            <person name="Shao Z."/>
            <person name="Yan P."/>
        </authorList>
    </citation>
    <scope>NUCLEOTIDE SEQUENCE [LARGE SCALE GENOMIC DNA]</scope>
    <source>
        <strain evidence="3 5">B108</strain>
    </source>
</reference>
<feature type="transmembrane region" description="Helical" evidence="2">
    <location>
        <begin position="99"/>
        <end position="118"/>
    </location>
</feature>
<proteinExistence type="predicted"/>
<evidence type="ECO:0000313" key="5">
    <source>
        <dbReference type="Proteomes" id="UP000051401"/>
    </source>
</evidence>
<organism evidence="3 5">
    <name type="scientific">Roseovarius indicus</name>
    <dbReference type="NCBI Taxonomy" id="540747"/>
    <lineage>
        <taxon>Bacteria</taxon>
        <taxon>Pseudomonadati</taxon>
        <taxon>Pseudomonadota</taxon>
        <taxon>Alphaproteobacteria</taxon>
        <taxon>Rhodobacterales</taxon>
        <taxon>Roseobacteraceae</taxon>
        <taxon>Roseovarius</taxon>
    </lineage>
</organism>
<name>A0A0T5P3Z8_9RHOB</name>
<keyword evidence="5" id="KW-1185">Reference proteome</keyword>
<dbReference type="EMBL" id="LAXI01000017">
    <property type="protein sequence ID" value="KRS15986.1"/>
    <property type="molecule type" value="Genomic_DNA"/>
</dbReference>
<dbReference type="Proteomes" id="UP000325785">
    <property type="component" value="Chromosome"/>
</dbReference>
<protein>
    <recommendedName>
        <fullName evidence="7">5-bromo-4-chloroindolyl phosphate hydrolysis protein</fullName>
    </recommendedName>
</protein>
<evidence type="ECO:0000256" key="2">
    <source>
        <dbReference type="SAM" id="Phobius"/>
    </source>
</evidence>
<evidence type="ECO:0008006" key="7">
    <source>
        <dbReference type="Google" id="ProtNLM"/>
    </source>
</evidence>
<dbReference type="AlphaFoldDB" id="A0A0T5P3Z8"/>
<dbReference type="RefSeq" id="WP_057819119.1">
    <property type="nucleotide sequence ID" value="NZ_CP031598.1"/>
</dbReference>
<dbReference type="OrthoDB" id="7375296at2"/>
<evidence type="ECO:0000256" key="1">
    <source>
        <dbReference type="SAM" id="MobiDB-lite"/>
    </source>
</evidence>
<gene>
    <name evidence="4" type="ORF">RIdsm_03813</name>
    <name evidence="3" type="ORF">XM52_20710</name>
</gene>
<keyword evidence="2" id="KW-0812">Transmembrane</keyword>
<keyword evidence="2" id="KW-0472">Membrane</keyword>
<evidence type="ECO:0000313" key="3">
    <source>
        <dbReference type="EMBL" id="KRS15986.1"/>
    </source>
</evidence>
<dbReference type="STRING" id="540747.SAMN04488031_11362"/>
<feature type="region of interest" description="Disordered" evidence="1">
    <location>
        <begin position="1"/>
        <end position="20"/>
    </location>
</feature>
<dbReference type="Pfam" id="PF10112">
    <property type="entry name" value="Halogen_Hydrol"/>
    <property type="match status" value="1"/>
</dbReference>